<dbReference type="EMBL" id="RKLV01000003">
    <property type="protein sequence ID" value="MCX2818600.1"/>
    <property type="molecule type" value="Genomic_DNA"/>
</dbReference>
<comment type="similarity">
    <text evidence="8">Belongs to the QueC family.</text>
</comment>
<comment type="pathway">
    <text evidence="1">Purine metabolism; 7-cyano-7-deazaguanine biosynthesis.</text>
</comment>
<evidence type="ECO:0000256" key="8">
    <source>
        <dbReference type="ARBA" id="ARBA00037993"/>
    </source>
</evidence>
<evidence type="ECO:0000256" key="5">
    <source>
        <dbReference type="ARBA" id="ARBA00022833"/>
    </source>
</evidence>
<evidence type="ECO:0000256" key="9">
    <source>
        <dbReference type="ARBA" id="ARBA00039149"/>
    </source>
</evidence>
<dbReference type="EC" id="6.3.4.20" evidence="9"/>
<keyword evidence="12" id="KW-1185">Reference proteome</keyword>
<name>A0A9Q4GHA5_9EURY</name>
<dbReference type="PANTHER" id="PTHR42914:SF1">
    <property type="entry name" value="7-CYANO-7-DEAZAGUANINE SYNTHASE"/>
    <property type="match status" value="1"/>
</dbReference>
<organism evidence="11 12">
    <name type="scientific">Halorutilus salinus</name>
    <dbReference type="NCBI Taxonomy" id="2487751"/>
    <lineage>
        <taxon>Archaea</taxon>
        <taxon>Methanobacteriati</taxon>
        <taxon>Methanobacteriota</taxon>
        <taxon>Stenosarchaea group</taxon>
        <taxon>Halobacteria</taxon>
        <taxon>Halorutilales</taxon>
        <taxon>Halorutilaceae</taxon>
        <taxon>Halorutilus</taxon>
    </lineage>
</organism>
<dbReference type="Proteomes" id="UP001149411">
    <property type="component" value="Unassembled WGS sequence"/>
</dbReference>
<comment type="function">
    <text evidence="7">Catalyzes the ATP-dependent conversion of 7-carboxy-7-deazaguanine (CDG) to 7-cyano-7-deazaguanine (preQ(0)).</text>
</comment>
<evidence type="ECO:0000256" key="6">
    <source>
        <dbReference type="ARBA" id="ARBA00022840"/>
    </source>
</evidence>
<comment type="catalytic activity">
    <reaction evidence="10">
        <text>7-carboxy-7-carbaguanine + NH4(+) + 2 ATP = 7-cyano-7-carbaguanine + 2 AMP + 2 diphosphate + 2 H(+)</text>
        <dbReference type="Rhea" id="RHEA:27982"/>
        <dbReference type="ChEBI" id="CHEBI:15378"/>
        <dbReference type="ChEBI" id="CHEBI:28938"/>
        <dbReference type="ChEBI" id="CHEBI:30616"/>
        <dbReference type="ChEBI" id="CHEBI:33019"/>
        <dbReference type="ChEBI" id="CHEBI:45075"/>
        <dbReference type="ChEBI" id="CHEBI:61036"/>
        <dbReference type="ChEBI" id="CHEBI:456215"/>
        <dbReference type="EC" id="6.3.4.20"/>
    </reaction>
</comment>
<keyword evidence="6" id="KW-0067">ATP-binding</keyword>
<evidence type="ECO:0000256" key="7">
    <source>
        <dbReference type="ARBA" id="ARBA00037768"/>
    </source>
</evidence>
<dbReference type="RefSeq" id="WP_266086442.1">
    <property type="nucleotide sequence ID" value="NZ_RKLV01000003.1"/>
</dbReference>
<dbReference type="Gene3D" id="3.40.50.620">
    <property type="entry name" value="HUPs"/>
    <property type="match status" value="1"/>
</dbReference>
<accession>A0A9Q4GHA5</accession>
<proteinExistence type="inferred from homology"/>
<keyword evidence="4" id="KW-0547">Nucleotide-binding</keyword>
<gene>
    <name evidence="11" type="ORF">EGH25_04440</name>
</gene>
<evidence type="ECO:0000313" key="11">
    <source>
        <dbReference type="EMBL" id="MCX2818600.1"/>
    </source>
</evidence>
<evidence type="ECO:0000256" key="3">
    <source>
        <dbReference type="ARBA" id="ARBA00022723"/>
    </source>
</evidence>
<dbReference type="GO" id="GO:0005524">
    <property type="term" value="F:ATP binding"/>
    <property type="evidence" value="ECO:0007669"/>
    <property type="project" value="UniProtKB-KW"/>
</dbReference>
<dbReference type="GO" id="GO:0016874">
    <property type="term" value="F:ligase activity"/>
    <property type="evidence" value="ECO:0007669"/>
    <property type="project" value="UniProtKB-KW"/>
</dbReference>
<evidence type="ECO:0000256" key="10">
    <source>
        <dbReference type="ARBA" id="ARBA00047890"/>
    </source>
</evidence>
<protein>
    <recommendedName>
        <fullName evidence="9">7-cyano-7-deazaguanine synthase</fullName>
        <ecNumber evidence="9">6.3.4.20</ecNumber>
    </recommendedName>
</protein>
<dbReference type="Pfam" id="PF06508">
    <property type="entry name" value="QueC"/>
    <property type="match status" value="1"/>
</dbReference>
<comment type="caution">
    <text evidence="11">The sequence shown here is derived from an EMBL/GenBank/DDBJ whole genome shotgun (WGS) entry which is preliminary data.</text>
</comment>
<dbReference type="SUPFAM" id="SSF52402">
    <property type="entry name" value="Adenine nucleotide alpha hydrolases-like"/>
    <property type="match status" value="1"/>
</dbReference>
<dbReference type="InterPro" id="IPR014729">
    <property type="entry name" value="Rossmann-like_a/b/a_fold"/>
</dbReference>
<reference evidence="11" key="1">
    <citation type="submission" date="2022-09" db="EMBL/GenBank/DDBJ databases">
        <title>Haloadaptaus new haloarchaeum isolated from saline soil.</title>
        <authorList>
            <person name="Duran-Viseras A."/>
            <person name="Sanchez-Porro C."/>
            <person name="Ventosa A."/>
        </authorList>
    </citation>
    <scope>NUCLEOTIDE SEQUENCE</scope>
    <source>
        <strain evidence="11">F3-133</strain>
    </source>
</reference>
<keyword evidence="3" id="KW-0479">Metal-binding</keyword>
<evidence type="ECO:0000313" key="12">
    <source>
        <dbReference type="Proteomes" id="UP001149411"/>
    </source>
</evidence>
<sequence length="201" mass="22128">MKGLLYSGGVESAHLLQTVDGDIQPVYVAYGFPWEEREREAAREHVSRVGNAEPLMVINVEHDDASRLRRDADTSEKDYTYVHGRSPSLLTNAVVELSAIGVTDIYEGTLASGEDTFPDSSRGFYDSIESALSIGLDADIDVHTPLYGMSKPEVIAELVRLDGSVGFEDTVSCVVPGDEACGDCYKCEERREAREKAERYL</sequence>
<evidence type="ECO:0000256" key="1">
    <source>
        <dbReference type="ARBA" id="ARBA00005061"/>
    </source>
</evidence>
<evidence type="ECO:0000256" key="4">
    <source>
        <dbReference type="ARBA" id="ARBA00022741"/>
    </source>
</evidence>
<evidence type="ECO:0000256" key="2">
    <source>
        <dbReference type="ARBA" id="ARBA00022598"/>
    </source>
</evidence>
<dbReference type="PANTHER" id="PTHR42914">
    <property type="entry name" value="7-CYANO-7-DEAZAGUANINE SYNTHASE"/>
    <property type="match status" value="1"/>
</dbReference>
<dbReference type="AlphaFoldDB" id="A0A9Q4GHA5"/>
<keyword evidence="5" id="KW-0862">Zinc</keyword>
<keyword evidence="2 11" id="KW-0436">Ligase</keyword>
<dbReference type="InterPro" id="IPR018317">
    <property type="entry name" value="QueC"/>
</dbReference>
<dbReference type="GO" id="GO:0046872">
    <property type="term" value="F:metal ion binding"/>
    <property type="evidence" value="ECO:0007669"/>
    <property type="project" value="UniProtKB-KW"/>
</dbReference>